<dbReference type="InParanoid" id="A2FK48"/>
<feature type="coiled-coil region" evidence="1">
    <location>
        <begin position="322"/>
        <end position="450"/>
    </location>
</feature>
<feature type="region of interest" description="Disordered" evidence="2">
    <location>
        <begin position="1758"/>
        <end position="1779"/>
    </location>
</feature>
<dbReference type="EMBL" id="DS113841">
    <property type="protein sequence ID" value="EAX94727.1"/>
    <property type="molecule type" value="Genomic_DNA"/>
</dbReference>
<protein>
    <submittedName>
        <fullName evidence="3">Uncharacterized protein</fullName>
    </submittedName>
</protein>
<feature type="coiled-coil region" evidence="1">
    <location>
        <begin position="541"/>
        <end position="586"/>
    </location>
</feature>
<feature type="compositionally biased region" description="Polar residues" evidence="2">
    <location>
        <begin position="1642"/>
        <end position="1658"/>
    </location>
</feature>
<accession>A2FK48</accession>
<dbReference type="Proteomes" id="UP000001542">
    <property type="component" value="Unassembled WGS sequence"/>
</dbReference>
<keyword evidence="4" id="KW-1185">Reference proteome</keyword>
<reference evidence="3" key="2">
    <citation type="journal article" date="2007" name="Science">
        <title>Draft genome sequence of the sexually transmitted pathogen Trichomonas vaginalis.</title>
        <authorList>
            <person name="Carlton J.M."/>
            <person name="Hirt R.P."/>
            <person name="Silva J.C."/>
            <person name="Delcher A.L."/>
            <person name="Schatz M."/>
            <person name="Zhao Q."/>
            <person name="Wortman J.R."/>
            <person name="Bidwell S.L."/>
            <person name="Alsmark U.C.M."/>
            <person name="Besteiro S."/>
            <person name="Sicheritz-Ponten T."/>
            <person name="Noel C.J."/>
            <person name="Dacks J.B."/>
            <person name="Foster P.G."/>
            <person name="Simillion C."/>
            <person name="Van de Peer Y."/>
            <person name="Miranda-Saavedra D."/>
            <person name="Barton G.J."/>
            <person name="Westrop G.D."/>
            <person name="Mueller S."/>
            <person name="Dessi D."/>
            <person name="Fiori P.L."/>
            <person name="Ren Q."/>
            <person name="Paulsen I."/>
            <person name="Zhang H."/>
            <person name="Bastida-Corcuera F.D."/>
            <person name="Simoes-Barbosa A."/>
            <person name="Brown M.T."/>
            <person name="Hayes R.D."/>
            <person name="Mukherjee M."/>
            <person name="Okumura C.Y."/>
            <person name="Schneider R."/>
            <person name="Smith A.J."/>
            <person name="Vanacova S."/>
            <person name="Villalvazo M."/>
            <person name="Haas B.J."/>
            <person name="Pertea M."/>
            <person name="Feldblyum T.V."/>
            <person name="Utterback T.R."/>
            <person name="Shu C.L."/>
            <person name="Osoegawa K."/>
            <person name="de Jong P.J."/>
            <person name="Hrdy I."/>
            <person name="Horvathova L."/>
            <person name="Zubacova Z."/>
            <person name="Dolezal P."/>
            <person name="Malik S.B."/>
            <person name="Logsdon J.M. Jr."/>
            <person name="Henze K."/>
            <person name="Gupta A."/>
            <person name="Wang C.C."/>
            <person name="Dunne R.L."/>
            <person name="Upcroft J.A."/>
            <person name="Upcroft P."/>
            <person name="White O."/>
            <person name="Salzberg S.L."/>
            <person name="Tang P."/>
            <person name="Chiu C.-H."/>
            <person name="Lee Y.-S."/>
            <person name="Embley T.M."/>
            <person name="Coombs G.H."/>
            <person name="Mottram J.C."/>
            <person name="Tachezy J."/>
            <person name="Fraser-Liggett C.M."/>
            <person name="Johnson P.J."/>
        </authorList>
    </citation>
    <scope>NUCLEOTIDE SEQUENCE [LARGE SCALE GENOMIC DNA]</scope>
    <source>
        <strain evidence="3">G3</strain>
    </source>
</reference>
<organism evidence="3 4">
    <name type="scientific">Trichomonas vaginalis (strain ATCC PRA-98 / G3)</name>
    <dbReference type="NCBI Taxonomy" id="412133"/>
    <lineage>
        <taxon>Eukaryota</taxon>
        <taxon>Metamonada</taxon>
        <taxon>Parabasalia</taxon>
        <taxon>Trichomonadida</taxon>
        <taxon>Trichomonadidae</taxon>
        <taxon>Trichomonas</taxon>
    </lineage>
</organism>
<feature type="coiled-coil region" evidence="1">
    <location>
        <begin position="1220"/>
        <end position="1286"/>
    </location>
</feature>
<gene>
    <name evidence="3" type="ORF">TVAG_356060</name>
</gene>
<proteinExistence type="predicted"/>
<feature type="coiled-coil region" evidence="1">
    <location>
        <begin position="231"/>
        <end position="296"/>
    </location>
</feature>
<dbReference type="RefSeq" id="XP_001307657.1">
    <property type="nucleotide sequence ID" value="XM_001307656.1"/>
</dbReference>
<dbReference type="VEuPathDB" id="TrichDB:TVAGG3_0020410"/>
<feature type="region of interest" description="Disordered" evidence="2">
    <location>
        <begin position="1635"/>
        <end position="1658"/>
    </location>
</feature>
<dbReference type="KEGG" id="tva:4752468"/>
<name>A2FK48_TRIV3</name>
<evidence type="ECO:0000313" key="3">
    <source>
        <dbReference type="EMBL" id="EAX94727.1"/>
    </source>
</evidence>
<keyword evidence="1" id="KW-0175">Coiled coil</keyword>
<reference evidence="3" key="1">
    <citation type="submission" date="2006-10" db="EMBL/GenBank/DDBJ databases">
        <authorList>
            <person name="Amadeo P."/>
            <person name="Zhao Q."/>
            <person name="Wortman J."/>
            <person name="Fraser-Liggett C."/>
            <person name="Carlton J."/>
        </authorList>
    </citation>
    <scope>NUCLEOTIDE SEQUENCE</scope>
    <source>
        <strain evidence="3">G3</strain>
    </source>
</reference>
<feature type="coiled-coil region" evidence="1">
    <location>
        <begin position="735"/>
        <end position="803"/>
    </location>
</feature>
<evidence type="ECO:0000313" key="4">
    <source>
        <dbReference type="Proteomes" id="UP000001542"/>
    </source>
</evidence>
<dbReference type="VEuPathDB" id="TrichDB:TVAG_356060"/>
<feature type="compositionally biased region" description="Basic residues" evidence="2">
    <location>
        <begin position="1758"/>
        <end position="1771"/>
    </location>
</feature>
<feature type="coiled-coil region" evidence="1">
    <location>
        <begin position="1337"/>
        <end position="1396"/>
    </location>
</feature>
<evidence type="ECO:0000256" key="1">
    <source>
        <dbReference type="SAM" id="Coils"/>
    </source>
</evidence>
<dbReference type="SMR" id="A2FK48"/>
<sequence length="2159" mass="251828">MNESKGKSPLTSRSNLTKIRGLQDVESIPKKTNKQDSLLPNGWFYDETKQEDFWKDMENERNPINMESLELQNKKTENINNIGDSSKKINSILKSFDNIDEDVLVQMLEISPEMNQNGDVNTDAILDSTKTQVIQYCQDMLDVKKSQDTLFGSLKKWFQVLEKNELFYKKEYENTQDEPDIQEVFMQFDQIMSELSTNSEKITYIHHDITDTWQKQAVALKKEVIQKDIQIHQLTESIEQLNQLNKRNAKNKKLQNEKLKENEIKQSMLDNYIKQVEEQKNQITKLKQQLLNLEASRAANSVNFNSTPSSFDPNQTNVDQIKLECEAKVTMLKQRIQQLEEESQTFNNKIQAERQIQKTIEKESNLKTKKIEEMEQALHKYIELLQLEKENNMNNQKIQPKEEKNDVNVDDLYLQIAQLKEGNKEIENKYQIEMNNIKEIERQKAAHERQVLIAAMNSKGTEKNEIIQEIVKNYDKKFETQKQEFDKINTDISKNLGNRISLLTKQYEQRIKDLNEEHTNEMITLQNTLNYNIRKAKIEINEEFNNKLQDFIRRSNEQEGQYKKTIQNLQDNNLNLKNQIKNLSEFIEKVTGEQPKISLTEELHVTKSLDLTSDLESKYMEEYLQKIKNEKEILQENYEWQIKQNKLYYEDLLKKELQKNAAEQKALLKNVIDSLSTVKMEGENQLTISKAIDDASNGLVKLNETEMTKVDTKEMIPVEESNKRIKIFTDRISQLTLQLNDKNDYSKEIERLNKKVAFLENLKKGNKNQDEFLQKMNEMEQSLREELREKDELIKEMQRSEELRGLFYGDMFDTEIFSHSPVDEYITLTKNETITRSQPEIILKQETDSSPLVKTKSNEVLIKEEVIEKKFVPAKIKVVKDDETKKEIRTIAVVKNQEKEVVKEIDDKTPIKPSDLIDTKVTVKVKKERPKLEISDVLFSLHKPRRYELFIAPGSRMVRPKITYSELFGLIPGKKPPLMVLSDDWSKTVLDNLQTTLKNILLAQKGVADDDKAKEDFLGTMKVALIDSNDRIIVNDKDFVTRIDKRIEEMNKEQSEAKQKTDSLSSEAIKPTNEVPFMEDNSYIYERPAPEPLNLDLDIKEIDLEGDTFTSSVNVCSEIIRFVSRYKENEQYIKNVLDGDLSAFEIYLTNHFKEFDQVCHNFLKNCLESNNCYSKNITQANDLQSLLMKLLKLCQVSKKKNISLQQKVTNYEATLQQQTIQIQEGLIDKLKDQSEKTNNEEVDKMMKINKINGILEAIDSFGLDFNENEVTKLETLKQKVSQQEDVDNLLDETETLIKEIKPLFLKKEKINMENEMTKVTDLNQVLDHKYKKYKHGYMEVINELKQVKVKNQNLEKRILALNDKIKEEQTSTENSISFYKTQLNTLNRIFENLTDEKIKENFSKTPSEITEMILKQINDMKSLINLNKIENENLKKLNEQKSAQNSDFEEIQLLKEKIQVLEEENKNLTSLQQKSDRQALFHELDLDKMRKENECEQTLSQNQKKQIDEILSENQNLRNEILEKDKNLQQLKFTLRQKDDQIDELNIRIVLGAYHDTKTRISEGIQTTLRIISRKSDKNKVANSNQTENPQKDVKFENEPYYYEDVEMDNGQFLRSGGFSSASFTDSSAIFDSVQKSESEKSNTSPLPMSSILANSNDNVNDSMPKFHLNLKTTKSDSQELLHEDSVEWVNCEEENPEIYDKFSEDLIDNSNEKNKVNDITNDSIQINVHKPLNWKISDNEKRKSILEQISDSNKSKIKRPMTSHLQKPRKPSIQLSKGDQDKLMIGEVSPGVRPLKGYTGKVTPPTQFKQILRMKSTPHPQNDLEVSPIKSARIPIDSDKKVTPTPKTSRTSLSEKPKTNTARSNYKMDNEVEVETIRITNVQIEKEDEKNKEKKPPIVSSPSFPQFEKFEKVPLTVRSAQNYNYNREKEINEFKVLIQKLRETISSQKKTIDQNEQLLSELKKKLNEQLSKNQKLQIEIVKSEDKARRSQIRYDNCSQRLEIAMNQISLKEEELQNLKRELNKLKSLTAPTISAFDRMRNAIKEQNKLKKENEMNKKIEDMVNKEMKNSNSNDVQSHLATLLQNTQKSAQRNEAKCRMWRNYEKKQITAALAALSLIDNGDVADKVTQFVLSNDNAKLFDLWSKRNAIKAFENEQQP</sequence>
<feature type="compositionally biased region" description="Polar residues" evidence="2">
    <location>
        <begin position="7"/>
        <end position="17"/>
    </location>
</feature>
<feature type="region of interest" description="Disordered" evidence="2">
    <location>
        <begin position="1"/>
        <end position="33"/>
    </location>
</feature>
<feature type="coiled-coil region" evidence="1">
    <location>
        <begin position="1939"/>
        <end position="2070"/>
    </location>
</feature>
<feature type="region of interest" description="Disordered" evidence="2">
    <location>
        <begin position="1817"/>
        <end position="1867"/>
    </location>
</feature>
<feature type="coiled-coil region" evidence="1">
    <location>
        <begin position="1420"/>
        <end position="1548"/>
    </location>
</feature>
<evidence type="ECO:0000256" key="2">
    <source>
        <dbReference type="SAM" id="MobiDB-lite"/>
    </source>
</evidence>
<feature type="coiled-coil region" evidence="1">
    <location>
        <begin position="624"/>
        <end position="674"/>
    </location>
</feature>
<feature type="compositionally biased region" description="Basic and acidic residues" evidence="2">
    <location>
        <begin position="1051"/>
        <end position="1061"/>
    </location>
</feature>
<feature type="region of interest" description="Disordered" evidence="2">
    <location>
        <begin position="1051"/>
        <end position="1071"/>
    </location>
</feature>